<dbReference type="InterPro" id="IPR029046">
    <property type="entry name" value="LolA/LolB/LppX"/>
</dbReference>
<dbReference type="eggNOG" id="ENOG50338Y0">
    <property type="taxonomic scope" value="Bacteria"/>
</dbReference>
<comment type="subcellular location">
    <subcellularLocation>
        <location evidence="1">Cell envelope</location>
    </subcellularLocation>
</comment>
<dbReference type="OrthoDB" id="5143207at2"/>
<reference evidence="4 5" key="1">
    <citation type="journal article" date="2012" name="J. Bacteriol.">
        <title>Genome Sequence of Blastococcus saxobsidens DD2, a Stone-Inhabiting Bacterium.</title>
        <authorList>
            <person name="Chouaia B."/>
            <person name="Crotti E."/>
            <person name="Brusetti L."/>
            <person name="Daffonchio D."/>
            <person name="Essoussi I."/>
            <person name="Nouioui I."/>
            <person name="Sbissi I."/>
            <person name="Ghodhbane-Gtari F."/>
            <person name="Gtari M."/>
            <person name="Vacherie B."/>
            <person name="Barbe V."/>
            <person name="Medigue C."/>
            <person name="Gury J."/>
            <person name="Pujic P."/>
            <person name="Normand P."/>
        </authorList>
    </citation>
    <scope>NUCLEOTIDE SEQUENCE [LARGE SCALE GENOMIC DNA]</scope>
    <source>
        <strain evidence="4 5">DD2</strain>
    </source>
</reference>
<evidence type="ECO:0000256" key="2">
    <source>
        <dbReference type="ARBA" id="ARBA00009194"/>
    </source>
</evidence>
<dbReference type="Pfam" id="PF07161">
    <property type="entry name" value="LppX_LprAFG"/>
    <property type="match status" value="1"/>
</dbReference>
<dbReference type="Gene3D" id="2.50.20.20">
    <property type="match status" value="1"/>
</dbReference>
<evidence type="ECO:0000256" key="3">
    <source>
        <dbReference type="ARBA" id="ARBA00022475"/>
    </source>
</evidence>
<comment type="similarity">
    <text evidence="2">Belongs to the LppX/LprAFG lipoprotein family.</text>
</comment>
<dbReference type="STRING" id="1146883.BLASA_1575"/>
<evidence type="ECO:0008006" key="6">
    <source>
        <dbReference type="Google" id="ProtNLM"/>
    </source>
</evidence>
<sequence length="238" mass="24690">MEVAMLLRRSGLPVLVIALFTGPVLAGCGADEPEESAAQLLERAKATLDEAESAHFVLDSEGAPSSGTLLVGGEGDIARPASFDGTLEVQALGSTLDLEVVSVDDTVYAQLPFTSGFSVIDPAQFGFGDPGDLLDPETGISQLLAEATSAELGEESRVDGEVVREVTAELPGELVEEILSTQSLSEPVQARFSVAADSGELRRAELTGPFFTADADATYTLELSDFGADVEISAPPTG</sequence>
<dbReference type="Proteomes" id="UP000007517">
    <property type="component" value="Chromosome"/>
</dbReference>
<dbReference type="SUPFAM" id="SSF89392">
    <property type="entry name" value="Prokaryotic lipoproteins and lipoprotein localization factors"/>
    <property type="match status" value="1"/>
</dbReference>
<dbReference type="EMBL" id="FO117623">
    <property type="protein sequence ID" value="CCG02502.1"/>
    <property type="molecule type" value="Genomic_DNA"/>
</dbReference>
<keyword evidence="3" id="KW-1003">Cell membrane</keyword>
<dbReference type="InterPro" id="IPR009830">
    <property type="entry name" value="LppX/LprAFG"/>
</dbReference>
<name>H6RLH6_BLASD</name>
<protein>
    <recommendedName>
        <fullName evidence="6">LppX_LprAFG lipoprotein</fullName>
    </recommendedName>
</protein>
<evidence type="ECO:0000313" key="5">
    <source>
        <dbReference type="Proteomes" id="UP000007517"/>
    </source>
</evidence>
<accession>H6RLH6</accession>
<reference evidence="5" key="2">
    <citation type="submission" date="2012-02" db="EMBL/GenBank/DDBJ databases">
        <title>Complete genome sequence of Blastococcus saxobsidens strain DD2.</title>
        <authorList>
            <person name="Genoscope."/>
        </authorList>
    </citation>
    <scope>NUCLEOTIDE SEQUENCE [LARGE SCALE GENOMIC DNA]</scope>
    <source>
        <strain evidence="5">DD2</strain>
    </source>
</reference>
<gene>
    <name evidence="4" type="ordered locus">BLASA_1575</name>
</gene>
<dbReference type="KEGG" id="bsd:BLASA_1575"/>
<dbReference type="HOGENOM" id="CLU_101682_0_0_11"/>
<dbReference type="GO" id="GO:0030313">
    <property type="term" value="C:cell envelope"/>
    <property type="evidence" value="ECO:0007669"/>
    <property type="project" value="UniProtKB-SubCell"/>
</dbReference>
<organism evidence="4 5">
    <name type="scientific">Blastococcus saxobsidens (strain DD2)</name>
    <dbReference type="NCBI Taxonomy" id="1146883"/>
    <lineage>
        <taxon>Bacteria</taxon>
        <taxon>Bacillati</taxon>
        <taxon>Actinomycetota</taxon>
        <taxon>Actinomycetes</taxon>
        <taxon>Geodermatophilales</taxon>
        <taxon>Geodermatophilaceae</taxon>
        <taxon>Blastococcus</taxon>
    </lineage>
</organism>
<keyword evidence="5" id="KW-1185">Reference proteome</keyword>
<evidence type="ECO:0000256" key="1">
    <source>
        <dbReference type="ARBA" id="ARBA00004196"/>
    </source>
</evidence>
<proteinExistence type="inferred from homology"/>
<dbReference type="CDD" id="cd16334">
    <property type="entry name" value="LppX-like"/>
    <property type="match status" value="1"/>
</dbReference>
<evidence type="ECO:0000313" key="4">
    <source>
        <dbReference type="EMBL" id="CCG02502.1"/>
    </source>
</evidence>
<keyword evidence="3" id="KW-0472">Membrane</keyword>
<dbReference type="AlphaFoldDB" id="H6RLH6"/>